<protein>
    <recommendedName>
        <fullName evidence="4">DUF3108 domain-containing protein</fullName>
    </recommendedName>
</protein>
<organism evidence="2 3">
    <name type="scientific">Pedobacter steynii</name>
    <dbReference type="NCBI Taxonomy" id="430522"/>
    <lineage>
        <taxon>Bacteria</taxon>
        <taxon>Pseudomonadati</taxon>
        <taxon>Bacteroidota</taxon>
        <taxon>Sphingobacteriia</taxon>
        <taxon>Sphingobacteriales</taxon>
        <taxon>Sphingobacteriaceae</taxon>
        <taxon>Pedobacter</taxon>
    </lineage>
</organism>
<feature type="signal peptide" evidence="1">
    <location>
        <begin position="1"/>
        <end position="19"/>
    </location>
</feature>
<keyword evidence="3" id="KW-1185">Reference proteome</keyword>
<dbReference type="EMBL" id="FNGY01000001">
    <property type="protein sequence ID" value="SDL32942.1"/>
    <property type="molecule type" value="Genomic_DNA"/>
</dbReference>
<sequence>MMKRLTTFLLLLTVSALNAQDKLIPSKKNGTEKWLKNEQFQMKWYALKDTLKFEIGSVNTKIALDKEKVTVTTAVEMKQMKGQWADTTVALRKDLKPLYHSSFNPQRDMALSFGEVVTGFYNDKIKKTKNDINEVTAVTYFDSNLYPTLVRWLPLKEGYQQEISIFEYNPSGKKGIISAFVKDVKKGNFQTQKSGLRKVWVVVVSDEISNNTLSTYYIDEQDRRLWKHEINAGPRKMNMERVE</sequence>
<dbReference type="RefSeq" id="WP_216857756.1">
    <property type="nucleotide sequence ID" value="NZ_FNGY01000001.1"/>
</dbReference>
<dbReference type="Pfam" id="PF11306">
    <property type="entry name" value="DUF3108"/>
    <property type="match status" value="1"/>
</dbReference>
<dbReference type="STRING" id="430522.BFS30_27150"/>
<evidence type="ECO:0000256" key="1">
    <source>
        <dbReference type="SAM" id="SignalP"/>
    </source>
</evidence>
<dbReference type="InterPro" id="IPR021457">
    <property type="entry name" value="DUF3108"/>
</dbReference>
<feature type="chain" id="PRO_5010367331" description="DUF3108 domain-containing protein" evidence="1">
    <location>
        <begin position="20"/>
        <end position="243"/>
    </location>
</feature>
<gene>
    <name evidence="2" type="ORF">SAMN05421820_101161</name>
</gene>
<dbReference type="Proteomes" id="UP000183200">
    <property type="component" value="Unassembled WGS sequence"/>
</dbReference>
<keyword evidence="1" id="KW-0732">Signal</keyword>
<dbReference type="AlphaFoldDB" id="A0A1G9J6N0"/>
<accession>A0A1G9J6N0</accession>
<evidence type="ECO:0000313" key="3">
    <source>
        <dbReference type="Proteomes" id="UP000183200"/>
    </source>
</evidence>
<evidence type="ECO:0008006" key="4">
    <source>
        <dbReference type="Google" id="ProtNLM"/>
    </source>
</evidence>
<proteinExistence type="predicted"/>
<evidence type="ECO:0000313" key="2">
    <source>
        <dbReference type="EMBL" id="SDL32942.1"/>
    </source>
</evidence>
<reference evidence="3" key="1">
    <citation type="submission" date="2016-10" db="EMBL/GenBank/DDBJ databases">
        <authorList>
            <person name="Varghese N."/>
            <person name="Submissions S."/>
        </authorList>
    </citation>
    <scope>NUCLEOTIDE SEQUENCE [LARGE SCALE GENOMIC DNA]</scope>
    <source>
        <strain evidence="3">DSM 19110</strain>
    </source>
</reference>
<name>A0A1G9J6N0_9SPHI</name>